<evidence type="ECO:0000256" key="4">
    <source>
        <dbReference type="ARBA" id="ARBA00025742"/>
    </source>
</evidence>
<dbReference type="Gene3D" id="3.60.21.10">
    <property type="match status" value="1"/>
</dbReference>
<organism evidence="6 7">
    <name type="scientific">Acetobacter sacchari</name>
    <dbReference type="NCBI Taxonomy" id="2661687"/>
    <lineage>
        <taxon>Bacteria</taxon>
        <taxon>Pseudomonadati</taxon>
        <taxon>Pseudomonadota</taxon>
        <taxon>Alphaproteobacteria</taxon>
        <taxon>Acetobacterales</taxon>
        <taxon>Acetobacteraceae</taxon>
        <taxon>Acetobacter</taxon>
    </lineage>
</organism>
<feature type="domain" description="Calcineurin-like phosphoesterase" evidence="5">
    <location>
        <begin position="13"/>
        <end position="228"/>
    </location>
</feature>
<evidence type="ECO:0000256" key="1">
    <source>
        <dbReference type="ARBA" id="ARBA00022723"/>
    </source>
</evidence>
<gene>
    <name evidence="6" type="ORF">J2D73_00735</name>
</gene>
<dbReference type="Proteomes" id="UP000664771">
    <property type="component" value="Unassembled WGS sequence"/>
</dbReference>
<dbReference type="InterPro" id="IPR029052">
    <property type="entry name" value="Metallo-depent_PP-like"/>
</dbReference>
<evidence type="ECO:0000313" key="7">
    <source>
        <dbReference type="Proteomes" id="UP000664771"/>
    </source>
</evidence>
<evidence type="ECO:0000256" key="3">
    <source>
        <dbReference type="ARBA" id="ARBA00023004"/>
    </source>
</evidence>
<dbReference type="PANTHER" id="PTHR42988:SF2">
    <property type="entry name" value="CYCLIC NUCLEOTIDE PHOSPHODIESTERASE CBUA0032-RELATED"/>
    <property type="match status" value="1"/>
</dbReference>
<reference evidence="6 7" key="1">
    <citation type="submission" date="2021-03" db="EMBL/GenBank/DDBJ databases">
        <title>The complete genome sequence of Acetobacter sacchari TBRC 11175.</title>
        <authorList>
            <person name="Charoenyingcharoen P."/>
            <person name="Yukphan P."/>
        </authorList>
    </citation>
    <scope>NUCLEOTIDE SEQUENCE [LARGE SCALE GENOMIC DNA]</scope>
    <source>
        <strain evidence="6 7">TBRC 11175</strain>
    </source>
</reference>
<evidence type="ECO:0000256" key="2">
    <source>
        <dbReference type="ARBA" id="ARBA00022801"/>
    </source>
</evidence>
<dbReference type="InterPro" id="IPR050884">
    <property type="entry name" value="CNP_phosphodiesterase-III"/>
</dbReference>
<dbReference type="RefSeq" id="WP_207878437.1">
    <property type="nucleotide sequence ID" value="NZ_JAFVMF010000001.1"/>
</dbReference>
<evidence type="ECO:0000313" key="6">
    <source>
        <dbReference type="EMBL" id="MBO1358322.1"/>
    </source>
</evidence>
<comment type="similarity">
    <text evidence="4">Belongs to the cyclic nucleotide phosphodiesterase class-III family.</text>
</comment>
<accession>A0ABS3LQY4</accession>
<sequence>MKRSGNTALSAVLAHLSDPHLPLRTYPGVRELMSKRALSLLSWGLRRRFVHREGPLAAVLADIEASAVDALAVTGDLTNLGTGSEFRAAAAWLRRFDRPVAVIPGNHDAMAPIAWNEGPGLWADLGGMADPGEPAVMTVGRVALVGINSAIPTPPFMAGGRIGRDQAERLIATLHRLRTEGLCRIVMIHHPPRPGLVVPRKALWDAGMFAEAIAEAGAELVLHGHSHRGTDSVVPGSDTPLIGVTSASHSPGRLDRAAGWNRIVVEPVERRADVSGVADASLPSGRPASSPAGSGLAAWRIGVERRRLGTDGQLHVLPLLEFLRPCVESGIS</sequence>
<comment type="caution">
    <text evidence="6">The sequence shown here is derived from an EMBL/GenBank/DDBJ whole genome shotgun (WGS) entry which is preliminary data.</text>
</comment>
<keyword evidence="3" id="KW-0408">Iron</keyword>
<dbReference type="Pfam" id="PF00149">
    <property type="entry name" value="Metallophos"/>
    <property type="match status" value="1"/>
</dbReference>
<keyword evidence="7" id="KW-1185">Reference proteome</keyword>
<dbReference type="InterPro" id="IPR004843">
    <property type="entry name" value="Calcineurin-like_PHP"/>
</dbReference>
<dbReference type="PANTHER" id="PTHR42988">
    <property type="entry name" value="PHOSPHOHYDROLASE"/>
    <property type="match status" value="1"/>
</dbReference>
<proteinExistence type="inferred from homology"/>
<keyword evidence="2" id="KW-0378">Hydrolase</keyword>
<name>A0ABS3LQY4_9PROT</name>
<dbReference type="SUPFAM" id="SSF56300">
    <property type="entry name" value="Metallo-dependent phosphatases"/>
    <property type="match status" value="1"/>
</dbReference>
<evidence type="ECO:0000259" key="5">
    <source>
        <dbReference type="Pfam" id="PF00149"/>
    </source>
</evidence>
<keyword evidence="1" id="KW-0479">Metal-binding</keyword>
<dbReference type="EMBL" id="JAFVMF010000001">
    <property type="protein sequence ID" value="MBO1358322.1"/>
    <property type="molecule type" value="Genomic_DNA"/>
</dbReference>
<protein>
    <submittedName>
        <fullName evidence="6">Metallophosphoesterase</fullName>
    </submittedName>
</protein>